<dbReference type="InterPro" id="IPR032466">
    <property type="entry name" value="Metal_Hydrolase"/>
</dbReference>
<dbReference type="RefSeq" id="WP_118589238.1">
    <property type="nucleotide sequence ID" value="NZ_JACOOZ010000001.1"/>
</dbReference>
<proteinExistence type="predicted"/>
<evidence type="ECO:0000313" key="3">
    <source>
        <dbReference type="EMBL" id="MBC5666770.1"/>
    </source>
</evidence>
<organism evidence="3 4">
    <name type="scientific">Eubacterium segne</name>
    <dbReference type="NCBI Taxonomy" id="2763045"/>
    <lineage>
        <taxon>Bacteria</taxon>
        <taxon>Bacillati</taxon>
        <taxon>Bacillota</taxon>
        <taxon>Clostridia</taxon>
        <taxon>Eubacteriales</taxon>
        <taxon>Eubacteriaceae</taxon>
        <taxon>Eubacterium</taxon>
    </lineage>
</organism>
<accession>A0ABR7EZJ8</accession>
<dbReference type="EMBL" id="JACOOZ010000001">
    <property type="protein sequence ID" value="MBC5666770.1"/>
    <property type="molecule type" value="Genomic_DNA"/>
</dbReference>
<gene>
    <name evidence="3" type="ORF">H8S00_02010</name>
</gene>
<protein>
    <submittedName>
        <fullName evidence="3">Amidohydrolase family protein</fullName>
    </submittedName>
</protein>
<keyword evidence="1" id="KW-0456">Lyase</keyword>
<dbReference type="PANTHER" id="PTHR21240">
    <property type="entry name" value="2-AMINO-3-CARBOXYLMUCONATE-6-SEMIALDEHYDE DECARBOXYLASE"/>
    <property type="match status" value="1"/>
</dbReference>
<keyword evidence="4" id="KW-1185">Reference proteome</keyword>
<sequence>MIIDIHTHTFPYKIAARAIEHMEEDIVRGQGFEVKCARIPTFQGLSDSTKSAGIDLSVVCPVATNVTQPEKINELSVKANEKMDETKVFNFGAIHPDCENYKEIIDDIASMELKAIKLHPDYQHVFFDDERYIRLIDYAANKGLGIIVHAGEDVGLPDTIHCTPDMVLNLWKHIQPEKLILAHMGGWRLWDEVEEKLAGLPFYMDTAVVLNRRFPVRLGNEQFVRMVRKHGADKILFGTDSPWYDQKQALEDFDNTGLNDDEKKLILGENAKRLFGF</sequence>
<dbReference type="CDD" id="cd01292">
    <property type="entry name" value="metallo-dependent_hydrolases"/>
    <property type="match status" value="1"/>
</dbReference>
<dbReference type="InterPro" id="IPR006680">
    <property type="entry name" value="Amidohydro-rel"/>
</dbReference>
<evidence type="ECO:0000313" key="4">
    <source>
        <dbReference type="Proteomes" id="UP000597877"/>
    </source>
</evidence>
<reference evidence="3 4" key="1">
    <citation type="submission" date="2020-08" db="EMBL/GenBank/DDBJ databases">
        <title>Genome public.</title>
        <authorList>
            <person name="Liu C."/>
            <person name="Sun Q."/>
        </authorList>
    </citation>
    <scope>NUCLEOTIDE SEQUENCE [LARGE SCALE GENOMIC DNA]</scope>
    <source>
        <strain evidence="3 4">BX4</strain>
    </source>
</reference>
<dbReference type="Proteomes" id="UP000597877">
    <property type="component" value="Unassembled WGS sequence"/>
</dbReference>
<evidence type="ECO:0000256" key="1">
    <source>
        <dbReference type="ARBA" id="ARBA00023239"/>
    </source>
</evidence>
<dbReference type="InterPro" id="IPR032465">
    <property type="entry name" value="ACMSD"/>
</dbReference>
<dbReference type="Gene3D" id="3.20.20.140">
    <property type="entry name" value="Metal-dependent hydrolases"/>
    <property type="match status" value="1"/>
</dbReference>
<comment type="caution">
    <text evidence="3">The sequence shown here is derived from an EMBL/GenBank/DDBJ whole genome shotgun (WGS) entry which is preliminary data.</text>
</comment>
<name>A0ABR7EZJ8_9FIRM</name>
<feature type="domain" description="Amidohydrolase-related" evidence="2">
    <location>
        <begin position="3"/>
        <end position="277"/>
    </location>
</feature>
<dbReference type="PANTHER" id="PTHR21240:SF28">
    <property type="entry name" value="ISO-OROTATE DECARBOXYLASE (EUROFUNG)"/>
    <property type="match status" value="1"/>
</dbReference>
<dbReference type="Pfam" id="PF04909">
    <property type="entry name" value="Amidohydro_2"/>
    <property type="match status" value="1"/>
</dbReference>
<evidence type="ECO:0000259" key="2">
    <source>
        <dbReference type="Pfam" id="PF04909"/>
    </source>
</evidence>
<dbReference type="SUPFAM" id="SSF51556">
    <property type="entry name" value="Metallo-dependent hydrolases"/>
    <property type="match status" value="1"/>
</dbReference>